<dbReference type="EMBL" id="PNYB01000026">
    <property type="protein sequence ID" value="PMS18202.1"/>
    <property type="molecule type" value="Genomic_DNA"/>
</dbReference>
<dbReference type="PANTHER" id="PTHR39339:SF1">
    <property type="entry name" value="CHAD DOMAIN-CONTAINING PROTEIN"/>
    <property type="match status" value="1"/>
</dbReference>
<evidence type="ECO:0000313" key="3">
    <source>
        <dbReference type="EMBL" id="PMS18202.1"/>
    </source>
</evidence>
<accession>A0A2N7VM04</accession>
<dbReference type="Pfam" id="PF05235">
    <property type="entry name" value="CHAD"/>
    <property type="match status" value="1"/>
</dbReference>
<feature type="region of interest" description="Disordered" evidence="1">
    <location>
        <begin position="25"/>
        <end position="59"/>
    </location>
</feature>
<dbReference type="PANTHER" id="PTHR39339">
    <property type="entry name" value="SLR1444 PROTEIN"/>
    <property type="match status" value="1"/>
</dbReference>
<dbReference type="InterPro" id="IPR038186">
    <property type="entry name" value="CHAD_dom_sf"/>
</dbReference>
<dbReference type="Proteomes" id="UP000235347">
    <property type="component" value="Unassembled WGS sequence"/>
</dbReference>
<feature type="region of interest" description="Disordered" evidence="1">
    <location>
        <begin position="252"/>
        <end position="280"/>
    </location>
</feature>
<organism evidence="3 4">
    <name type="scientific">Trinickia soli</name>
    <dbReference type="NCBI Taxonomy" id="380675"/>
    <lineage>
        <taxon>Bacteria</taxon>
        <taxon>Pseudomonadati</taxon>
        <taxon>Pseudomonadota</taxon>
        <taxon>Betaproteobacteria</taxon>
        <taxon>Burkholderiales</taxon>
        <taxon>Burkholderiaceae</taxon>
        <taxon>Trinickia</taxon>
    </lineage>
</organism>
<evidence type="ECO:0000256" key="1">
    <source>
        <dbReference type="SAM" id="MobiDB-lite"/>
    </source>
</evidence>
<feature type="domain" description="CHAD" evidence="2">
    <location>
        <begin position="347"/>
        <end position="629"/>
    </location>
</feature>
<proteinExistence type="predicted"/>
<dbReference type="Gene3D" id="1.40.20.10">
    <property type="entry name" value="CHAD domain"/>
    <property type="match status" value="1"/>
</dbReference>
<feature type="region of interest" description="Disordered" evidence="1">
    <location>
        <begin position="206"/>
        <end position="227"/>
    </location>
</feature>
<reference evidence="3 4" key="1">
    <citation type="submission" date="2018-01" db="EMBL/GenBank/DDBJ databases">
        <title>Whole genome analyses suggest that Burkholderia sensu lato contains two further novel genera in the rhizoxinica-symbiotica group Mycetohabitans gen. nov., and Trinickia gen. nov.: implications for the evolution of diazotrophy and nodulation in the Burkholderiaceae.</title>
        <authorList>
            <person name="Estrada-de los Santos P."/>
            <person name="Palmer M."/>
            <person name="Chavez-Ramirez B."/>
            <person name="Beukes C."/>
            <person name="Steenkamp E.T."/>
            <person name="Hirsch A.M."/>
            <person name="Manyaka P."/>
            <person name="Maluk M."/>
            <person name="Lafos M."/>
            <person name="Crook M."/>
            <person name="Gross E."/>
            <person name="Simon M.F."/>
            <person name="Bueno dos Reis Junior F."/>
            <person name="Poole P.S."/>
            <person name="Venter S.N."/>
            <person name="James E.K."/>
        </authorList>
    </citation>
    <scope>NUCLEOTIDE SEQUENCE [LARGE SCALE GENOMIC DNA]</scope>
    <source>
        <strain evidence="3 4">GP25-8</strain>
    </source>
</reference>
<sequence length="629" mass="67712">MGAARMSDTVELVLVVELTAASEWMAGPTASPPHEGATRRSAAKGSAKPTRRRADTHAQAAHADIAATIAAAVSRMPAVSALSEWASSTIRAYVDPTGTTQVLLRVDASGVERATARHFRELAPGVRLCTTIAETTLDRSRPLEPDDALPACIRDALGKPNDCTPSPALAARRVAWRRSTPDGAVVDIELHDVRAALCEEGADAAVQPARALERQTSPPATDAPDRTHAPIAFCELRLAAWIDEAPTAANVVSDSPLAAPESEPHAGIETSGAVGTQPGESAAPTIAALQSLFATADALAATLPVFPALTDGYARVCAATAAAAPSAAAQAARHVPIRAKRVDLSRARTPHDAFVAVSGSIARQWFGNESGVRARTDPEFVHQTRVALRRFKSLMKTFRQWGDETWERSIAPDLDWLGALLGQARDLDVFVDATLPMLVAADLDPSAWAPLQARAAARRDEAREQLRRALRTHRYAALSLAWLKWIAMQRLSAGPLAMTDKSLASYAAKRVCKHHARLCAKPGLTALSPAERHRRRIEAKRLRYTLEFFESLASRKTRRNMSKQLGRIQSVLGDGSDATAALRFLEALAAAPYQQGFARGWCEAVNRWSAVEGERLVSELRKPKIVRGR</sequence>
<gene>
    <name evidence="3" type="ORF">C0Z19_23140</name>
</gene>
<dbReference type="PROSITE" id="PS51708">
    <property type="entry name" value="CHAD"/>
    <property type="match status" value="1"/>
</dbReference>
<evidence type="ECO:0000259" key="2">
    <source>
        <dbReference type="PROSITE" id="PS51708"/>
    </source>
</evidence>
<evidence type="ECO:0000313" key="4">
    <source>
        <dbReference type="Proteomes" id="UP000235347"/>
    </source>
</evidence>
<comment type="caution">
    <text evidence="3">The sequence shown here is derived from an EMBL/GenBank/DDBJ whole genome shotgun (WGS) entry which is preliminary data.</text>
</comment>
<dbReference type="InterPro" id="IPR007899">
    <property type="entry name" value="CHAD_dom"/>
</dbReference>
<name>A0A2N7VM04_9BURK</name>
<dbReference type="AlphaFoldDB" id="A0A2N7VM04"/>
<protein>
    <submittedName>
        <fullName evidence="3">CHAD domain-containing protein</fullName>
    </submittedName>
</protein>
<keyword evidence="4" id="KW-1185">Reference proteome</keyword>
<dbReference type="SMART" id="SM00880">
    <property type="entry name" value="CHAD"/>
    <property type="match status" value="1"/>
</dbReference>